<dbReference type="PANTHER" id="PTHR13367:SF28">
    <property type="entry name" value="UBIQUITIN THIOESTERASE ZRANB1"/>
    <property type="match status" value="1"/>
</dbReference>
<evidence type="ECO:0000259" key="9">
    <source>
        <dbReference type="Pfam" id="PF12359"/>
    </source>
</evidence>
<evidence type="ECO:0000256" key="3">
    <source>
        <dbReference type="ARBA" id="ARBA00022670"/>
    </source>
</evidence>
<keyword evidence="3" id="KW-0645">Protease</keyword>
<organism evidence="10 11">
    <name type="scientific">Durusdinium trenchii</name>
    <dbReference type="NCBI Taxonomy" id="1381693"/>
    <lineage>
        <taxon>Eukaryota</taxon>
        <taxon>Sar</taxon>
        <taxon>Alveolata</taxon>
        <taxon>Dinophyceae</taxon>
        <taxon>Suessiales</taxon>
        <taxon>Symbiodiniaceae</taxon>
        <taxon>Durusdinium</taxon>
    </lineage>
</organism>
<evidence type="ECO:0000313" key="11">
    <source>
        <dbReference type="Proteomes" id="UP001642484"/>
    </source>
</evidence>
<comment type="caution">
    <text evidence="10">The sequence shown here is derived from an EMBL/GenBank/DDBJ whole genome shotgun (WGS) entry which is preliminary data.</text>
</comment>
<name>A0ABP0KA84_9DINO</name>
<evidence type="ECO:0000256" key="6">
    <source>
        <dbReference type="ARBA" id="ARBA00022807"/>
    </source>
</evidence>
<evidence type="ECO:0000256" key="1">
    <source>
        <dbReference type="ARBA" id="ARBA00000707"/>
    </source>
</evidence>
<evidence type="ECO:0000259" key="8">
    <source>
        <dbReference type="Pfam" id="PF12340"/>
    </source>
</evidence>
<evidence type="ECO:0000256" key="7">
    <source>
        <dbReference type="SAM" id="MobiDB-lite"/>
    </source>
</evidence>
<feature type="domain" description="DUF3638" evidence="8">
    <location>
        <begin position="740"/>
        <end position="973"/>
    </location>
</feature>
<evidence type="ECO:0000256" key="5">
    <source>
        <dbReference type="ARBA" id="ARBA00022801"/>
    </source>
</evidence>
<comment type="catalytic activity">
    <reaction evidence="1">
        <text>Thiol-dependent hydrolysis of ester, thioester, amide, peptide and isopeptide bonds formed by the C-terminal Gly of ubiquitin (a 76-residue protein attached to proteins as an intracellular targeting signal).</text>
        <dbReference type="EC" id="3.4.19.12"/>
    </reaction>
</comment>
<dbReference type="Pfam" id="PF12359">
    <property type="entry name" value="DUF3645"/>
    <property type="match status" value="1"/>
</dbReference>
<dbReference type="InterPro" id="IPR051346">
    <property type="entry name" value="OTU_Deubiquitinase"/>
</dbReference>
<evidence type="ECO:0000313" key="10">
    <source>
        <dbReference type="EMBL" id="CAK9023698.1"/>
    </source>
</evidence>
<dbReference type="EMBL" id="CAXAMN010008002">
    <property type="protein sequence ID" value="CAK9023698.1"/>
    <property type="molecule type" value="Genomic_DNA"/>
</dbReference>
<sequence length="1767" mass="199495">MQWLHRNHGEAAALVNSIATDDRLDSGEAQIFEQLGIIGDADADTCAIRLQITLAMCNAPGLEWPWENCKEVQGYLKKLSHVSARCRLSLAEEIRVLRICSDERKRRELIRAEVKAMKRQFWGYYGKVKLQRYHKILTDAVAALEATAQDHRELQEWLKQIRKKVRAAQLPGGREEIKEVLTQVLGGWEKEDPMTSLVLENREKYIAALQDSTQRPFAAPCPERPKESKWQCHLDQNVLMCSLFDLLFEVLGAELLLREDVGEDSEGPEIPLMRRMSLPMAMEHAKKMVNGECQISDTGTYALLYSVFTRSVAVKLGRSKEVNYQHQHTFGELLLQLTPGARNHGILNSVLHILALNPETSAAMPQLTKPKKVRLVKQWKAKLSQIQKSLLDAAYGLQLQWPPHPKDFGELPIPVHCEIANIYLELPPSSIGGLNPQRLFSLPGSRAALGRRPVNVGLGCNWRPLRMSKLHTVSSEDLDAFVSRPLRALVEKHIQFDDPAEEADAKMPFILDAHPAMQHAVAKAMMGRLAKEMRNYAAMHNKQKLPKLIHMDIDGIVAGNKELLEKALAQLRDLFEGLQAMKVHDETFVSATIDHLLKAVDACSTTEEIRDHPVERLHFWLLRYAGHETEMWFQLLCRTLLSPDCITDFKRFNPFLTEEDVHELLAALSQMMLATSRRQQVCRAMDHCRNLLNLLERDNASSSALALKAGLTEKSSLLSSTIAAERIYISDVNGERGFDPRFLLFEFISGFLLRPRQVEMVREFLDIIHSDSSAVKQMIMGQGKTTVVTPLLSFVLADAKRLVVIACCSEFAAFHFAAQCSAVEVVPHALLEFSRSVLQGTFASVVQKQVSTFKCDRAVDIDFNFSLTVDSVRQQGDLIVTTPGDVKSLLLRFLEQLEVSSDRRSKKNTPQLRRETLEMGKVLQMLRKQSVCMLDEVDLILHPLKSELNFPTGPKSLIHHAPERWRLPLHVLDGFFAAEDAARTPAQLKESHAARQILQTLSEVVRCGTERKQLQKNPHLVLLSDDFFHIEMKPILCQWMCLWLTIEHVGRVFEEGFSPSDRGLSEEEITAYLMTRTNPVDVKMTGRLEEWSQWASETKWLQDLLAAGSGTAEGDFNPHIVADNQRGIALPSEYKVSFVSSSDGSKTLRFRETPAALQKRLERVDRLPTKDIQTLNLGGEWLATFLPHCLQKIDRVTFGIMTDEQVRHALAEQPLMPLTRSKLAIPFVGKDVPSQSSEFAHPDIVLGLTSFAYRYEGLRRSDFDEVMSALADRLENEGGGSQLERPTALRWKAWVEEAGAVFCVKQREMDERQAAEETGEDPRADKRPRVLPLHLLEKTNAPQMQRLFELFRRLPSAIHFYLETNIFPNFMRFQEQKFSASGQEMGGSILFKQRLGFSGTPSELMPRELGQCEYEPGSEGEVVSTLTSPSIVSFKTLSSDWTVEALLDAVAEAACRGECQALIDTGALVTGLTNKEVAEHLLGLKKRADGTMPLTLPDWIEGVVFIEEDGAKRILNRQSREVGKLADSGVPISARFCFYDQIHTTGMDIQHRLDAVAALTLGKDMVWRDFAQGAYRMRGIGRGQSICLYIIPEIEELISRDLGLAHLPQLPRFSTLGDRHKGVLDAVACWLLCQSMRTEKVQYAMLQLQNLANIWRRSSLAVVMEDYEAMAGMKPDTLARVQVYKEPIDFKVPSKVPHMDTIGAAAERRIADAERFVRDDDRPELEEIRGNMLRLAEAGGETQETEGERGLETEQQREQEQERQQEA</sequence>
<dbReference type="InterPro" id="IPR022099">
    <property type="entry name" value="DUF3638"/>
</dbReference>
<dbReference type="InterPro" id="IPR022105">
    <property type="entry name" value="DUF3645"/>
</dbReference>
<protein>
    <recommendedName>
        <fullName evidence="2">ubiquitinyl hydrolase 1</fullName>
        <ecNumber evidence="2">3.4.19.12</ecNumber>
    </recommendedName>
</protein>
<dbReference type="Pfam" id="PF12340">
    <property type="entry name" value="DUF3638"/>
    <property type="match status" value="1"/>
</dbReference>
<reference evidence="10 11" key="1">
    <citation type="submission" date="2024-02" db="EMBL/GenBank/DDBJ databases">
        <authorList>
            <person name="Chen Y."/>
            <person name="Shah S."/>
            <person name="Dougan E. K."/>
            <person name="Thang M."/>
            <person name="Chan C."/>
        </authorList>
    </citation>
    <scope>NUCLEOTIDE SEQUENCE [LARGE SCALE GENOMIC DNA]</scope>
</reference>
<keyword evidence="11" id="KW-1185">Reference proteome</keyword>
<proteinExistence type="predicted"/>
<feature type="compositionally biased region" description="Basic and acidic residues" evidence="7">
    <location>
        <begin position="1746"/>
        <end position="1767"/>
    </location>
</feature>
<evidence type="ECO:0000256" key="2">
    <source>
        <dbReference type="ARBA" id="ARBA00012759"/>
    </source>
</evidence>
<keyword evidence="4" id="KW-0833">Ubl conjugation pathway</keyword>
<dbReference type="Proteomes" id="UP001642484">
    <property type="component" value="Unassembled WGS sequence"/>
</dbReference>
<gene>
    <name evidence="10" type="ORF">CCMP2556_LOCUS15318</name>
</gene>
<dbReference type="PANTHER" id="PTHR13367">
    <property type="entry name" value="UBIQUITIN THIOESTERASE"/>
    <property type="match status" value="1"/>
</dbReference>
<dbReference type="EC" id="3.4.19.12" evidence="2"/>
<evidence type="ECO:0000256" key="4">
    <source>
        <dbReference type="ARBA" id="ARBA00022786"/>
    </source>
</evidence>
<keyword evidence="5" id="KW-0378">Hydrolase</keyword>
<keyword evidence="6" id="KW-0788">Thiol protease</keyword>
<accession>A0ABP0KA84</accession>
<feature type="domain" description="DUF3645" evidence="9">
    <location>
        <begin position="1218"/>
        <end position="1249"/>
    </location>
</feature>
<feature type="region of interest" description="Disordered" evidence="7">
    <location>
        <begin position="1732"/>
        <end position="1767"/>
    </location>
</feature>